<reference evidence="1" key="1">
    <citation type="journal article" date="2021" name="New Phytol.">
        <title>Evolutionary innovations through gain and loss of genes in the ectomycorrhizal Boletales.</title>
        <authorList>
            <person name="Wu G."/>
            <person name="Miyauchi S."/>
            <person name="Morin E."/>
            <person name="Kuo A."/>
            <person name="Drula E."/>
            <person name="Varga T."/>
            <person name="Kohler A."/>
            <person name="Feng B."/>
            <person name="Cao Y."/>
            <person name="Lipzen A."/>
            <person name="Daum C."/>
            <person name="Hundley H."/>
            <person name="Pangilinan J."/>
            <person name="Johnson J."/>
            <person name="Barry K."/>
            <person name="LaButti K."/>
            <person name="Ng V."/>
            <person name="Ahrendt S."/>
            <person name="Min B."/>
            <person name="Choi I.G."/>
            <person name="Park H."/>
            <person name="Plett J.M."/>
            <person name="Magnuson J."/>
            <person name="Spatafora J.W."/>
            <person name="Nagy L.G."/>
            <person name="Henrissat B."/>
            <person name="Grigoriev I.V."/>
            <person name="Yang Z.L."/>
            <person name="Xu J."/>
            <person name="Martin F.M."/>
        </authorList>
    </citation>
    <scope>NUCLEOTIDE SEQUENCE</scope>
    <source>
        <strain evidence="1">KUC20120723A-06</strain>
    </source>
</reference>
<organism evidence="1 2">
    <name type="scientific">Leucogyrophana mollusca</name>
    <dbReference type="NCBI Taxonomy" id="85980"/>
    <lineage>
        <taxon>Eukaryota</taxon>
        <taxon>Fungi</taxon>
        <taxon>Dikarya</taxon>
        <taxon>Basidiomycota</taxon>
        <taxon>Agaricomycotina</taxon>
        <taxon>Agaricomycetes</taxon>
        <taxon>Agaricomycetidae</taxon>
        <taxon>Boletales</taxon>
        <taxon>Boletales incertae sedis</taxon>
        <taxon>Leucogyrophana</taxon>
    </lineage>
</organism>
<protein>
    <submittedName>
        <fullName evidence="1">Uncharacterized protein</fullName>
    </submittedName>
</protein>
<dbReference type="EMBL" id="MU266406">
    <property type="protein sequence ID" value="KAH7925250.1"/>
    <property type="molecule type" value="Genomic_DNA"/>
</dbReference>
<proteinExistence type="predicted"/>
<gene>
    <name evidence="1" type="ORF">BV22DRAFT_1034254</name>
</gene>
<dbReference type="Proteomes" id="UP000790709">
    <property type="component" value="Unassembled WGS sequence"/>
</dbReference>
<accession>A0ACB8BIS0</accession>
<evidence type="ECO:0000313" key="1">
    <source>
        <dbReference type="EMBL" id="KAH7925250.1"/>
    </source>
</evidence>
<comment type="caution">
    <text evidence="1">The sequence shown here is derived from an EMBL/GenBank/DDBJ whole genome shotgun (WGS) entry which is preliminary data.</text>
</comment>
<keyword evidence="2" id="KW-1185">Reference proteome</keyword>
<sequence>MLIYTLNIDTSLPFREVEKFEAHEELRYECKSHLYVHTPGSPCDRSRILTCSNTIGARVRLAIEELAPQTPDWDLVDNI</sequence>
<evidence type="ECO:0000313" key="2">
    <source>
        <dbReference type="Proteomes" id="UP000790709"/>
    </source>
</evidence>
<name>A0ACB8BIS0_9AGAM</name>